<evidence type="ECO:0000313" key="1">
    <source>
        <dbReference type="EMBL" id="MDA7023374.1"/>
    </source>
</evidence>
<sequence>MAYSSLFSVIYDEQHPIGNIGRGSHYSVLSCAQWNDRFMQPQVTGNAEIQKLAVIWDEDHDERIIPILETAYTQCLIAPVKFVGERKGHLSVIVDSDFWKYCNNKREFTQAWEKLAGSVGDDWWSCEVQPESEAIESSIIHPGGDKMIVYLKNIDNLWSLGIAPYKAPYRAPVTRHAGELDPQI</sequence>
<dbReference type="RefSeq" id="WP_271350890.1">
    <property type="nucleotide sequence ID" value="NZ_JAQJVI010000022.1"/>
</dbReference>
<proteinExistence type="predicted"/>
<evidence type="ECO:0000313" key="2">
    <source>
        <dbReference type="Proteomes" id="UP001212337"/>
    </source>
</evidence>
<comment type="caution">
    <text evidence="1">The sequence shown here is derived from an EMBL/GenBank/DDBJ whole genome shotgun (WGS) entry which is preliminary data.</text>
</comment>
<reference evidence="1 2" key="1">
    <citation type="submission" date="2023-01" db="EMBL/GenBank/DDBJ databases">
        <title>Effects of deletion of Siderophore biosynthase gene in Pseudomonas fragi on quorum sensing and spoliage ability.</title>
        <authorList>
            <person name="Cui F."/>
            <person name="Wang D."/>
            <person name="Liu J."/>
            <person name="Wang Q."/>
            <person name="Li T."/>
            <person name="Li J."/>
        </authorList>
    </citation>
    <scope>NUCLEOTIDE SEQUENCE [LARGE SCALE GENOMIC DNA]</scope>
    <source>
        <strain evidence="1 2">MS-10</strain>
    </source>
</reference>
<dbReference type="Proteomes" id="UP001212337">
    <property type="component" value="Unassembled WGS sequence"/>
</dbReference>
<keyword evidence="2" id="KW-1185">Reference proteome</keyword>
<dbReference type="EMBL" id="JAQJVI010000022">
    <property type="protein sequence ID" value="MDA7023374.1"/>
    <property type="molecule type" value="Genomic_DNA"/>
</dbReference>
<name>A0ABT4WTK4_PSEFR</name>
<gene>
    <name evidence="1" type="ORF">PI499_16045</name>
</gene>
<protein>
    <submittedName>
        <fullName evidence="1">Uncharacterized protein</fullName>
    </submittedName>
</protein>
<accession>A0ABT4WTK4</accession>
<organism evidence="1 2">
    <name type="scientific">Pseudomonas fragi</name>
    <dbReference type="NCBI Taxonomy" id="296"/>
    <lineage>
        <taxon>Bacteria</taxon>
        <taxon>Pseudomonadati</taxon>
        <taxon>Pseudomonadota</taxon>
        <taxon>Gammaproteobacteria</taxon>
        <taxon>Pseudomonadales</taxon>
        <taxon>Pseudomonadaceae</taxon>
        <taxon>Pseudomonas</taxon>
    </lineage>
</organism>